<dbReference type="AlphaFoldDB" id="A0AAW1WR55"/>
<dbReference type="Proteomes" id="UP001457282">
    <property type="component" value="Unassembled WGS sequence"/>
</dbReference>
<feature type="region of interest" description="Disordered" evidence="1">
    <location>
        <begin position="102"/>
        <end position="148"/>
    </location>
</feature>
<protein>
    <submittedName>
        <fullName evidence="2">Uncharacterized protein</fullName>
    </submittedName>
</protein>
<evidence type="ECO:0000313" key="2">
    <source>
        <dbReference type="EMBL" id="KAK9925832.1"/>
    </source>
</evidence>
<organism evidence="2 3">
    <name type="scientific">Rubus argutus</name>
    <name type="common">Southern blackberry</name>
    <dbReference type="NCBI Taxonomy" id="59490"/>
    <lineage>
        <taxon>Eukaryota</taxon>
        <taxon>Viridiplantae</taxon>
        <taxon>Streptophyta</taxon>
        <taxon>Embryophyta</taxon>
        <taxon>Tracheophyta</taxon>
        <taxon>Spermatophyta</taxon>
        <taxon>Magnoliopsida</taxon>
        <taxon>eudicotyledons</taxon>
        <taxon>Gunneridae</taxon>
        <taxon>Pentapetalae</taxon>
        <taxon>rosids</taxon>
        <taxon>fabids</taxon>
        <taxon>Rosales</taxon>
        <taxon>Rosaceae</taxon>
        <taxon>Rosoideae</taxon>
        <taxon>Rosoideae incertae sedis</taxon>
        <taxon>Rubus</taxon>
    </lineage>
</organism>
<gene>
    <name evidence="2" type="ORF">M0R45_023097</name>
</gene>
<evidence type="ECO:0000256" key="1">
    <source>
        <dbReference type="SAM" id="MobiDB-lite"/>
    </source>
</evidence>
<comment type="caution">
    <text evidence="2">The sequence shown here is derived from an EMBL/GenBank/DDBJ whole genome shotgun (WGS) entry which is preliminary data.</text>
</comment>
<accession>A0AAW1WR55</accession>
<feature type="compositionally biased region" description="Acidic residues" evidence="1">
    <location>
        <begin position="102"/>
        <end position="126"/>
    </location>
</feature>
<evidence type="ECO:0000313" key="3">
    <source>
        <dbReference type="Proteomes" id="UP001457282"/>
    </source>
</evidence>
<proteinExistence type="predicted"/>
<feature type="compositionally biased region" description="Acidic residues" evidence="1">
    <location>
        <begin position="136"/>
        <end position="145"/>
    </location>
</feature>
<name>A0AAW1WR55_RUBAR</name>
<sequence>MLRLPMLSVGSEEIERRRLQAIKSRPEANDVFGQLRLNGVKVDCDSWRSESIHAIESVLKKYKECCWYFMICSIAMATRKELVKSKEVIDVELIKEVVEYLEKDDDEEEEEEEEEEDDDKSDSDSDDDHRERSDSDAEEEEIDDLKDEKTRQECIKQLLERCSKMGFSVKKGQEQQILDLMIPYLRGSLLYFMAIKFFMRRVSEYIDRSCTLDDLDRLKYVPYY</sequence>
<dbReference type="EMBL" id="JBEDUW010000005">
    <property type="protein sequence ID" value="KAK9925832.1"/>
    <property type="molecule type" value="Genomic_DNA"/>
</dbReference>
<keyword evidence="3" id="KW-1185">Reference proteome</keyword>
<reference evidence="2 3" key="1">
    <citation type="journal article" date="2023" name="G3 (Bethesda)">
        <title>A chromosome-length genome assembly and annotation of blackberry (Rubus argutus, cv. 'Hillquist').</title>
        <authorList>
            <person name="Bruna T."/>
            <person name="Aryal R."/>
            <person name="Dudchenko O."/>
            <person name="Sargent D.J."/>
            <person name="Mead D."/>
            <person name="Buti M."/>
            <person name="Cavallini A."/>
            <person name="Hytonen T."/>
            <person name="Andres J."/>
            <person name="Pham M."/>
            <person name="Weisz D."/>
            <person name="Mascagni F."/>
            <person name="Usai G."/>
            <person name="Natali L."/>
            <person name="Bassil N."/>
            <person name="Fernandez G.E."/>
            <person name="Lomsadze A."/>
            <person name="Armour M."/>
            <person name="Olukolu B."/>
            <person name="Poorten T."/>
            <person name="Britton C."/>
            <person name="Davik J."/>
            <person name="Ashrafi H."/>
            <person name="Aiden E.L."/>
            <person name="Borodovsky M."/>
            <person name="Worthington M."/>
        </authorList>
    </citation>
    <scope>NUCLEOTIDE SEQUENCE [LARGE SCALE GENOMIC DNA]</scope>
    <source>
        <strain evidence="2">PI 553951</strain>
    </source>
</reference>